<dbReference type="InterPro" id="IPR011701">
    <property type="entry name" value="MFS"/>
</dbReference>
<sequence>MSNNKTNRWLILFTGIFANLCVGAALAWSVFRKPLMVLFGASVSQVTIPYTLSLALMPISMIIAGRIQDKRGPKLAMFIGGLILSASYFLSGYATNIQFLYITYGILGGASLGAVYSCTVVNTVKWFPDKRGLAGGLIAAGLGAGSIIFAPLGVSLMKIYSPLITFQIFGVIFLIVISFASIFAVSPPAGYKPEGWTPPISNLASINSASSIDKSWKDMLKDPLFYIAWVALVLACVSGLMIIGHAATIGQEVVGLSPAVAAIGVSILGIANASGRAVWGIVSDKLGRFPTVSLIFLVSALSMFLLSYMASTFLVFVISIVGIGSCYGGFFGIYPAITGEMFGLKNMGMNWGVMFTAFAPAAIFGPLLAAQVRVNYGDYSWAFIIAGGLSILGIILTRYAQSVVKKNENSKNNKVA</sequence>
<evidence type="ECO:0000259" key="7">
    <source>
        <dbReference type="PROSITE" id="PS50850"/>
    </source>
</evidence>
<evidence type="ECO:0000313" key="9">
    <source>
        <dbReference type="Proteomes" id="UP001519271"/>
    </source>
</evidence>
<gene>
    <name evidence="8" type="ORF">J2Z34_001910</name>
</gene>
<dbReference type="CDD" id="cd17353">
    <property type="entry name" value="MFS_OFA_like"/>
    <property type="match status" value="1"/>
</dbReference>
<keyword evidence="2" id="KW-0813">Transport</keyword>
<name>A0ABS4G4F8_9CLOT</name>
<evidence type="ECO:0000256" key="1">
    <source>
        <dbReference type="ARBA" id="ARBA00004651"/>
    </source>
</evidence>
<dbReference type="PANTHER" id="PTHR11360">
    <property type="entry name" value="MONOCARBOXYLATE TRANSPORTER"/>
    <property type="match status" value="1"/>
</dbReference>
<evidence type="ECO:0000256" key="4">
    <source>
        <dbReference type="ARBA" id="ARBA00022989"/>
    </source>
</evidence>
<dbReference type="RefSeq" id="WP_209459625.1">
    <property type="nucleotide sequence ID" value="NZ_JAGGKC010000015.1"/>
</dbReference>
<feature type="transmembrane region" description="Helical" evidence="6">
    <location>
        <begin position="37"/>
        <end position="63"/>
    </location>
</feature>
<dbReference type="Proteomes" id="UP001519271">
    <property type="component" value="Unassembled WGS sequence"/>
</dbReference>
<feature type="transmembrane region" description="Helical" evidence="6">
    <location>
        <begin position="349"/>
        <end position="369"/>
    </location>
</feature>
<comment type="subcellular location">
    <subcellularLocation>
        <location evidence="1">Cell membrane</location>
        <topology evidence="1">Multi-pass membrane protein</topology>
    </subcellularLocation>
</comment>
<dbReference type="InterPro" id="IPR036259">
    <property type="entry name" value="MFS_trans_sf"/>
</dbReference>
<dbReference type="InterPro" id="IPR050327">
    <property type="entry name" value="Proton-linked_MCT"/>
</dbReference>
<dbReference type="Gene3D" id="1.20.1250.20">
    <property type="entry name" value="MFS general substrate transporter like domains"/>
    <property type="match status" value="2"/>
</dbReference>
<comment type="caution">
    <text evidence="8">The sequence shown here is derived from an EMBL/GenBank/DDBJ whole genome shotgun (WGS) entry which is preliminary data.</text>
</comment>
<accession>A0ABS4G4F8</accession>
<reference evidence="8 9" key="1">
    <citation type="submission" date="2021-03" db="EMBL/GenBank/DDBJ databases">
        <title>Genomic Encyclopedia of Type Strains, Phase IV (KMG-IV): sequencing the most valuable type-strain genomes for metagenomic binning, comparative biology and taxonomic classification.</title>
        <authorList>
            <person name="Goeker M."/>
        </authorList>
    </citation>
    <scope>NUCLEOTIDE SEQUENCE [LARGE SCALE GENOMIC DNA]</scope>
    <source>
        <strain evidence="8 9">DSM 6139</strain>
    </source>
</reference>
<dbReference type="Pfam" id="PF07690">
    <property type="entry name" value="MFS_1"/>
    <property type="match status" value="1"/>
</dbReference>
<feature type="transmembrane region" description="Helical" evidence="6">
    <location>
        <begin position="133"/>
        <end position="152"/>
    </location>
</feature>
<dbReference type="InterPro" id="IPR020846">
    <property type="entry name" value="MFS_dom"/>
</dbReference>
<dbReference type="PROSITE" id="PS50850">
    <property type="entry name" value="MFS"/>
    <property type="match status" value="1"/>
</dbReference>
<feature type="transmembrane region" description="Helical" evidence="6">
    <location>
        <begin position="224"/>
        <end position="247"/>
    </location>
</feature>
<feature type="transmembrane region" description="Helical" evidence="6">
    <location>
        <begin position="9"/>
        <end position="31"/>
    </location>
</feature>
<feature type="domain" description="Major facilitator superfamily (MFS) profile" evidence="7">
    <location>
        <begin position="8"/>
        <end position="405"/>
    </location>
</feature>
<feature type="transmembrane region" description="Helical" evidence="6">
    <location>
        <begin position="164"/>
        <end position="185"/>
    </location>
</feature>
<keyword evidence="9" id="KW-1185">Reference proteome</keyword>
<protein>
    <submittedName>
        <fullName evidence="8">OFA family oxalate/formate antiporter-like MFS transporter</fullName>
    </submittedName>
</protein>
<evidence type="ECO:0000256" key="3">
    <source>
        <dbReference type="ARBA" id="ARBA00022692"/>
    </source>
</evidence>
<evidence type="ECO:0000256" key="6">
    <source>
        <dbReference type="SAM" id="Phobius"/>
    </source>
</evidence>
<organism evidence="8 9">
    <name type="scientific">Youngiibacter multivorans</name>
    <dbReference type="NCBI Taxonomy" id="937251"/>
    <lineage>
        <taxon>Bacteria</taxon>
        <taxon>Bacillati</taxon>
        <taxon>Bacillota</taxon>
        <taxon>Clostridia</taxon>
        <taxon>Eubacteriales</taxon>
        <taxon>Clostridiaceae</taxon>
        <taxon>Youngiibacter</taxon>
    </lineage>
</organism>
<feature type="transmembrane region" description="Helical" evidence="6">
    <location>
        <begin position="75"/>
        <end position="93"/>
    </location>
</feature>
<evidence type="ECO:0000256" key="2">
    <source>
        <dbReference type="ARBA" id="ARBA00022448"/>
    </source>
</evidence>
<keyword evidence="5 6" id="KW-0472">Membrane</keyword>
<evidence type="ECO:0000313" key="8">
    <source>
        <dbReference type="EMBL" id="MBP1919421.1"/>
    </source>
</evidence>
<dbReference type="SUPFAM" id="SSF103473">
    <property type="entry name" value="MFS general substrate transporter"/>
    <property type="match status" value="1"/>
</dbReference>
<dbReference type="PANTHER" id="PTHR11360:SF304">
    <property type="entry name" value="MFS DOMAIN-CONTAINING PROTEIN"/>
    <property type="match status" value="1"/>
</dbReference>
<proteinExistence type="predicted"/>
<keyword evidence="4 6" id="KW-1133">Transmembrane helix</keyword>
<feature type="transmembrane region" description="Helical" evidence="6">
    <location>
        <begin position="313"/>
        <end position="337"/>
    </location>
</feature>
<evidence type="ECO:0000256" key="5">
    <source>
        <dbReference type="ARBA" id="ARBA00023136"/>
    </source>
</evidence>
<keyword evidence="3 6" id="KW-0812">Transmembrane</keyword>
<dbReference type="EMBL" id="JAGGKC010000015">
    <property type="protein sequence ID" value="MBP1919421.1"/>
    <property type="molecule type" value="Genomic_DNA"/>
</dbReference>
<feature type="transmembrane region" description="Helical" evidence="6">
    <location>
        <begin position="99"/>
        <end position="121"/>
    </location>
</feature>
<feature type="transmembrane region" description="Helical" evidence="6">
    <location>
        <begin position="253"/>
        <end position="274"/>
    </location>
</feature>
<feature type="transmembrane region" description="Helical" evidence="6">
    <location>
        <begin position="286"/>
        <end position="307"/>
    </location>
</feature>
<feature type="transmembrane region" description="Helical" evidence="6">
    <location>
        <begin position="381"/>
        <end position="400"/>
    </location>
</feature>